<dbReference type="InterPro" id="IPR029787">
    <property type="entry name" value="Nucleotide_cyclase"/>
</dbReference>
<evidence type="ECO:0000313" key="6">
    <source>
        <dbReference type="EMBL" id="GAA3946290.1"/>
    </source>
</evidence>
<dbReference type="PANTHER" id="PTHR45138:SF9">
    <property type="entry name" value="DIGUANYLATE CYCLASE DGCM-RELATED"/>
    <property type="match status" value="1"/>
</dbReference>
<feature type="signal peptide" evidence="4">
    <location>
        <begin position="1"/>
        <end position="26"/>
    </location>
</feature>
<evidence type="ECO:0000313" key="7">
    <source>
        <dbReference type="Proteomes" id="UP001501337"/>
    </source>
</evidence>
<feature type="transmembrane region" description="Helical" evidence="3">
    <location>
        <begin position="315"/>
        <end position="335"/>
    </location>
</feature>
<dbReference type="Pfam" id="PF07696">
    <property type="entry name" value="7TMR-DISMED2"/>
    <property type="match status" value="1"/>
</dbReference>
<gene>
    <name evidence="6" type="ORF">GCM10022278_01840</name>
</gene>
<feature type="chain" id="PRO_5045394700" description="diguanylate cyclase" evidence="4">
    <location>
        <begin position="27"/>
        <end position="610"/>
    </location>
</feature>
<keyword evidence="3" id="KW-0472">Membrane</keyword>
<evidence type="ECO:0000259" key="5">
    <source>
        <dbReference type="PROSITE" id="PS50887"/>
    </source>
</evidence>
<dbReference type="Pfam" id="PF07695">
    <property type="entry name" value="7TMR-DISM_7TM"/>
    <property type="match status" value="1"/>
</dbReference>
<evidence type="ECO:0000256" key="2">
    <source>
        <dbReference type="ARBA" id="ARBA00034247"/>
    </source>
</evidence>
<dbReference type="EMBL" id="BAABBO010000001">
    <property type="protein sequence ID" value="GAA3946290.1"/>
    <property type="molecule type" value="Genomic_DNA"/>
</dbReference>
<dbReference type="InterPro" id="IPR000160">
    <property type="entry name" value="GGDEF_dom"/>
</dbReference>
<accession>A0ABP7NG62</accession>
<dbReference type="Gene3D" id="3.30.70.270">
    <property type="match status" value="1"/>
</dbReference>
<feature type="transmembrane region" description="Helical" evidence="3">
    <location>
        <begin position="196"/>
        <end position="214"/>
    </location>
</feature>
<keyword evidence="3" id="KW-1133">Transmembrane helix</keyword>
<comment type="caution">
    <text evidence="6">The sequence shown here is derived from an EMBL/GenBank/DDBJ whole genome shotgun (WGS) entry which is preliminary data.</text>
</comment>
<dbReference type="CDD" id="cd01949">
    <property type="entry name" value="GGDEF"/>
    <property type="match status" value="1"/>
</dbReference>
<protein>
    <recommendedName>
        <fullName evidence="1">diguanylate cyclase</fullName>
        <ecNumber evidence="1">2.7.7.65</ecNumber>
    </recommendedName>
</protein>
<feature type="domain" description="GGDEF" evidence="5">
    <location>
        <begin position="466"/>
        <end position="602"/>
    </location>
</feature>
<dbReference type="EC" id="2.7.7.65" evidence="1"/>
<dbReference type="Pfam" id="PF00990">
    <property type="entry name" value="GGDEF"/>
    <property type="match status" value="1"/>
</dbReference>
<proteinExistence type="predicted"/>
<feature type="transmembrane region" description="Helical" evidence="3">
    <location>
        <begin position="347"/>
        <end position="367"/>
    </location>
</feature>
<dbReference type="SMART" id="SM00267">
    <property type="entry name" value="GGDEF"/>
    <property type="match status" value="1"/>
</dbReference>
<dbReference type="InterPro" id="IPR050469">
    <property type="entry name" value="Diguanylate_Cyclase"/>
</dbReference>
<dbReference type="NCBIfam" id="TIGR00254">
    <property type="entry name" value="GGDEF"/>
    <property type="match status" value="1"/>
</dbReference>
<dbReference type="PROSITE" id="PS50887">
    <property type="entry name" value="GGDEF"/>
    <property type="match status" value="1"/>
</dbReference>
<reference evidence="7" key="1">
    <citation type="journal article" date="2019" name="Int. J. Syst. Evol. Microbiol.">
        <title>The Global Catalogue of Microorganisms (GCM) 10K type strain sequencing project: providing services to taxonomists for standard genome sequencing and annotation.</title>
        <authorList>
            <consortium name="The Broad Institute Genomics Platform"/>
            <consortium name="The Broad Institute Genome Sequencing Center for Infectious Disease"/>
            <person name="Wu L."/>
            <person name="Ma J."/>
        </authorList>
    </citation>
    <scope>NUCLEOTIDE SEQUENCE [LARGE SCALE GENOMIC DNA]</scope>
    <source>
        <strain evidence="7">JCM 17555</strain>
    </source>
</reference>
<dbReference type="SUPFAM" id="SSF55073">
    <property type="entry name" value="Nucleotide cyclase"/>
    <property type="match status" value="1"/>
</dbReference>
<dbReference type="Proteomes" id="UP001501337">
    <property type="component" value="Unassembled WGS sequence"/>
</dbReference>
<feature type="transmembrane region" description="Helical" evidence="3">
    <location>
        <begin position="221"/>
        <end position="238"/>
    </location>
</feature>
<evidence type="ECO:0000256" key="1">
    <source>
        <dbReference type="ARBA" id="ARBA00012528"/>
    </source>
</evidence>
<keyword evidence="7" id="KW-1185">Reference proteome</keyword>
<feature type="transmembrane region" description="Helical" evidence="3">
    <location>
        <begin position="258"/>
        <end position="278"/>
    </location>
</feature>
<keyword evidence="4" id="KW-0732">Signal</keyword>
<dbReference type="PANTHER" id="PTHR45138">
    <property type="entry name" value="REGULATORY COMPONENTS OF SENSORY TRANSDUCTION SYSTEM"/>
    <property type="match status" value="1"/>
</dbReference>
<organism evidence="6 7">
    <name type="scientific">Allohahella marinimesophila</name>
    <dbReference type="NCBI Taxonomy" id="1054972"/>
    <lineage>
        <taxon>Bacteria</taxon>
        <taxon>Pseudomonadati</taxon>
        <taxon>Pseudomonadota</taxon>
        <taxon>Gammaproteobacteria</taxon>
        <taxon>Oceanospirillales</taxon>
        <taxon>Hahellaceae</taxon>
        <taxon>Allohahella</taxon>
    </lineage>
</organism>
<dbReference type="InterPro" id="IPR011622">
    <property type="entry name" value="7TMR_DISM_rcpt_extracell_dom2"/>
</dbReference>
<keyword evidence="3" id="KW-0812">Transmembrane</keyword>
<sequence length="610" mass="69891">MTKYRTRDLTCLLVWFVAFFVSGAWADSPATTIELPPKTLPYPVGQHFEYLVSADRELSLEVIRTSSEFSWTATDTENPNFGFSPDTYWFRSHIVNTSTDHVRWLLSLGYPLLDDIEVYAFQEDRQLAHYRTGDRYPFNERPIANRNFLFPLLIEPDSRIALYIRIRTTSAVQAPLAITTQEALLQTEQTFLMVQGMYFGIIAIMFFYNLFVFFSTKDRTYLLYVLLVLGIGGFQYSMHGFSYQFIWRDSPWMQDRMTGMFVALTSFAGAWFTIRFLNLRVYSSYLYYILACLSGAAGAVTVFALILPYEHVIKTAAMLGFGFIIVASVSGFYVWHRGYKPARLYSLAFASLLLGSALLILNKFGLIPLNFMTENGQQIGSLVKLVLLSFALAYRIKVLREETEQARLEVTLGLEQRVRERTLELEEANEKLQKLSSSDPLTGVYNRRYFTEQLAIEWKRAKRDGHPLSIIMIDIDHFKSFNDRFGHLVGDDCLRFLARHLSDAVCRPADMIVRYGGEEFAVVLPNTEENGARSVAIRIKQNLDQNLFQVDEEQIRLTVSQGIATTVPQLGDEAYEMLISYADQALYETKAKGRDCCCIYNMSETALPPY</sequence>
<dbReference type="InterPro" id="IPR011623">
    <property type="entry name" value="7TMR_DISM_rcpt_extracell_dom1"/>
</dbReference>
<evidence type="ECO:0000256" key="3">
    <source>
        <dbReference type="SAM" id="Phobius"/>
    </source>
</evidence>
<dbReference type="InterPro" id="IPR043128">
    <property type="entry name" value="Rev_trsase/Diguanyl_cyclase"/>
</dbReference>
<name>A0ABP7NG62_9GAMM</name>
<dbReference type="Gene3D" id="2.60.40.2380">
    <property type="match status" value="1"/>
</dbReference>
<evidence type="ECO:0000256" key="4">
    <source>
        <dbReference type="SAM" id="SignalP"/>
    </source>
</evidence>
<feature type="transmembrane region" description="Helical" evidence="3">
    <location>
        <begin position="285"/>
        <end position="309"/>
    </location>
</feature>
<comment type="catalytic activity">
    <reaction evidence="2">
        <text>2 GTP = 3',3'-c-di-GMP + 2 diphosphate</text>
        <dbReference type="Rhea" id="RHEA:24898"/>
        <dbReference type="ChEBI" id="CHEBI:33019"/>
        <dbReference type="ChEBI" id="CHEBI:37565"/>
        <dbReference type="ChEBI" id="CHEBI:58805"/>
        <dbReference type="EC" id="2.7.7.65"/>
    </reaction>
</comment>